<gene>
    <name evidence="1" type="ORF">AVEN_80690_1</name>
</gene>
<organism evidence="1 2">
    <name type="scientific">Araneus ventricosus</name>
    <name type="common">Orbweaver spider</name>
    <name type="synonym">Epeira ventricosa</name>
    <dbReference type="NCBI Taxonomy" id="182803"/>
    <lineage>
        <taxon>Eukaryota</taxon>
        <taxon>Metazoa</taxon>
        <taxon>Ecdysozoa</taxon>
        <taxon>Arthropoda</taxon>
        <taxon>Chelicerata</taxon>
        <taxon>Arachnida</taxon>
        <taxon>Araneae</taxon>
        <taxon>Araneomorphae</taxon>
        <taxon>Entelegynae</taxon>
        <taxon>Araneoidea</taxon>
        <taxon>Araneidae</taxon>
        <taxon>Araneus</taxon>
    </lineage>
</organism>
<accession>A0A4Y2LTI8</accession>
<keyword evidence="2" id="KW-1185">Reference proteome</keyword>
<protein>
    <submittedName>
        <fullName evidence="1">Uncharacterized protein</fullName>
    </submittedName>
</protein>
<dbReference type="EMBL" id="BGPR01006340">
    <property type="protein sequence ID" value="GBN18131.1"/>
    <property type="molecule type" value="Genomic_DNA"/>
</dbReference>
<sequence length="96" mass="10822">MGGKAIVSSGQTEGCNCITSRPNTRRIFSGIGFRTGAFRTQSRDLTTRPSLLVEAEKEQLWDETGYFDPRCDKAKTPEYDDHQMTKLPLFGLTLEF</sequence>
<reference evidence="1 2" key="1">
    <citation type="journal article" date="2019" name="Sci. Rep.">
        <title>Orb-weaving spider Araneus ventricosus genome elucidates the spidroin gene catalogue.</title>
        <authorList>
            <person name="Kono N."/>
            <person name="Nakamura H."/>
            <person name="Ohtoshi R."/>
            <person name="Moran D.A.P."/>
            <person name="Shinohara A."/>
            <person name="Yoshida Y."/>
            <person name="Fujiwara M."/>
            <person name="Mori M."/>
            <person name="Tomita M."/>
            <person name="Arakawa K."/>
        </authorList>
    </citation>
    <scope>NUCLEOTIDE SEQUENCE [LARGE SCALE GENOMIC DNA]</scope>
</reference>
<proteinExistence type="predicted"/>
<name>A0A4Y2LTI8_ARAVE</name>
<comment type="caution">
    <text evidence="1">The sequence shown here is derived from an EMBL/GenBank/DDBJ whole genome shotgun (WGS) entry which is preliminary data.</text>
</comment>
<evidence type="ECO:0000313" key="1">
    <source>
        <dbReference type="EMBL" id="GBN18131.1"/>
    </source>
</evidence>
<dbReference type="Proteomes" id="UP000499080">
    <property type="component" value="Unassembled WGS sequence"/>
</dbReference>
<evidence type="ECO:0000313" key="2">
    <source>
        <dbReference type="Proteomes" id="UP000499080"/>
    </source>
</evidence>
<dbReference type="AlphaFoldDB" id="A0A4Y2LTI8"/>